<accession>A0ABN0HMU6</accession>
<sequence length="328" mass="34537">MRAIFFAQFIVVDAHDRFPIWELDHPPENAAMAPRDLAAYVFLALAWGASFLLLLQVVDAFGWIGAVTLRSLVTATTLFLIARTARRKLAFSASWQAFAIVGATTVAGQLIGLSYGTPLVGTAMAAILVATIPLFSMLISQVWGVERLTRQGVVGLVLGFGGIVLLVGFPAVPVTTGFVIGCIACVAACICAAFGSNYASRYLKGVGSWEITIGSFMTGGIMTLPLLLAVPIPRIPAPIDYLYLLIQAIVMSGLTYITYFRLVSVIGATKAISVEFAVTVVAVLIGALVLDEPLSLPQLFGAGIIILGCALVLDLLPKKKAPPTPAGA</sequence>
<evidence type="ECO:0000256" key="4">
    <source>
        <dbReference type="ARBA" id="ARBA00023136"/>
    </source>
</evidence>
<dbReference type="Proteomes" id="UP000017668">
    <property type="component" value="Unassembled WGS sequence"/>
</dbReference>
<keyword evidence="3 5" id="KW-1133">Transmembrane helix</keyword>
<dbReference type="SUPFAM" id="SSF103481">
    <property type="entry name" value="Multidrug resistance efflux transporter EmrE"/>
    <property type="match status" value="2"/>
</dbReference>
<evidence type="ECO:0000256" key="1">
    <source>
        <dbReference type="ARBA" id="ARBA00004141"/>
    </source>
</evidence>
<name>A0ABN0HMU6_RHILU</name>
<organism evidence="7 8">
    <name type="scientific">Bradyrhizobium lupini HPC(L)</name>
    <dbReference type="NCBI Taxonomy" id="1229491"/>
    <lineage>
        <taxon>Bacteria</taxon>
        <taxon>Pseudomonadati</taxon>
        <taxon>Pseudomonadota</taxon>
        <taxon>Alphaproteobacteria</taxon>
        <taxon>Hyphomicrobiales</taxon>
        <taxon>Nitrobacteraceae</taxon>
        <taxon>Bradyrhizobium</taxon>
    </lineage>
</organism>
<reference evidence="7 8" key="1">
    <citation type="journal article" date="2013" name="Genome Announc.">
        <title>Genome Sequence of Rhizobium lupini HPC(L) Isolated from Saline Desert Soil, Kutch (Gujarat).</title>
        <authorList>
            <person name="Agarwal L."/>
            <person name="Purohit H.J."/>
        </authorList>
    </citation>
    <scope>NUCLEOTIDE SEQUENCE [LARGE SCALE GENOMIC DNA]</scope>
    <source>
        <strain evidence="8">HPC(L)</strain>
    </source>
</reference>
<keyword evidence="4 5" id="KW-0472">Membrane</keyword>
<proteinExistence type="predicted"/>
<feature type="transmembrane region" description="Helical" evidence="5">
    <location>
        <begin position="93"/>
        <end position="113"/>
    </location>
</feature>
<gene>
    <name evidence="7" type="ORF">C241_10981</name>
</gene>
<dbReference type="InterPro" id="IPR037185">
    <property type="entry name" value="EmrE-like"/>
</dbReference>
<keyword evidence="2 5" id="KW-0812">Transmembrane</keyword>
<evidence type="ECO:0000256" key="2">
    <source>
        <dbReference type="ARBA" id="ARBA00022692"/>
    </source>
</evidence>
<feature type="transmembrane region" description="Helical" evidence="5">
    <location>
        <begin position="241"/>
        <end position="260"/>
    </location>
</feature>
<feature type="transmembrane region" description="Helical" evidence="5">
    <location>
        <begin position="119"/>
        <end position="140"/>
    </location>
</feature>
<evidence type="ECO:0000256" key="3">
    <source>
        <dbReference type="ARBA" id="ARBA00022989"/>
    </source>
</evidence>
<comment type="subcellular location">
    <subcellularLocation>
        <location evidence="1">Membrane</location>
        <topology evidence="1">Multi-pass membrane protein</topology>
    </subcellularLocation>
</comment>
<comment type="caution">
    <text evidence="7">The sequence shown here is derived from an EMBL/GenBank/DDBJ whole genome shotgun (WGS) entry which is preliminary data.</text>
</comment>
<feature type="transmembrane region" description="Helical" evidence="5">
    <location>
        <begin position="211"/>
        <end position="229"/>
    </location>
</feature>
<feature type="transmembrane region" description="Helical" evidence="5">
    <location>
        <begin position="37"/>
        <end position="55"/>
    </location>
</feature>
<evidence type="ECO:0000256" key="5">
    <source>
        <dbReference type="SAM" id="Phobius"/>
    </source>
</evidence>
<evidence type="ECO:0000313" key="8">
    <source>
        <dbReference type="Proteomes" id="UP000017668"/>
    </source>
</evidence>
<dbReference type="PANTHER" id="PTHR32322:SF9">
    <property type="entry name" value="AMINO-ACID METABOLITE EFFLUX PUMP-RELATED"/>
    <property type="match status" value="1"/>
</dbReference>
<evidence type="ECO:0000313" key="7">
    <source>
        <dbReference type="EMBL" id="EKJ95967.1"/>
    </source>
</evidence>
<dbReference type="EMBL" id="AMQQ01000015">
    <property type="protein sequence ID" value="EKJ95967.1"/>
    <property type="molecule type" value="Genomic_DNA"/>
</dbReference>
<protein>
    <submittedName>
        <fullName evidence="7">Permease</fullName>
    </submittedName>
</protein>
<dbReference type="InterPro" id="IPR000620">
    <property type="entry name" value="EamA_dom"/>
</dbReference>
<feature type="transmembrane region" description="Helical" evidence="5">
    <location>
        <begin position="61"/>
        <end position="81"/>
    </location>
</feature>
<feature type="domain" description="EamA" evidence="6">
    <location>
        <begin position="180"/>
        <end position="313"/>
    </location>
</feature>
<dbReference type="Pfam" id="PF00892">
    <property type="entry name" value="EamA"/>
    <property type="match status" value="2"/>
</dbReference>
<evidence type="ECO:0000259" key="6">
    <source>
        <dbReference type="Pfam" id="PF00892"/>
    </source>
</evidence>
<dbReference type="PANTHER" id="PTHR32322">
    <property type="entry name" value="INNER MEMBRANE TRANSPORTER"/>
    <property type="match status" value="1"/>
</dbReference>
<feature type="transmembrane region" description="Helical" evidence="5">
    <location>
        <begin position="152"/>
        <end position="172"/>
    </location>
</feature>
<keyword evidence="8" id="KW-1185">Reference proteome</keyword>
<dbReference type="InterPro" id="IPR050638">
    <property type="entry name" value="AA-Vitamin_Transporters"/>
</dbReference>
<feature type="transmembrane region" description="Helical" evidence="5">
    <location>
        <begin position="296"/>
        <end position="316"/>
    </location>
</feature>
<feature type="transmembrane region" description="Helical" evidence="5">
    <location>
        <begin position="178"/>
        <end position="199"/>
    </location>
</feature>
<feature type="transmembrane region" description="Helical" evidence="5">
    <location>
        <begin position="272"/>
        <end position="290"/>
    </location>
</feature>
<feature type="domain" description="EamA" evidence="6">
    <location>
        <begin position="41"/>
        <end position="167"/>
    </location>
</feature>